<reference evidence="3 4" key="1">
    <citation type="submission" date="2024-01" db="EMBL/GenBank/DDBJ databases">
        <title>Genome assemblies of Stephania.</title>
        <authorList>
            <person name="Yang L."/>
        </authorList>
    </citation>
    <scope>NUCLEOTIDE SEQUENCE [LARGE SCALE GENOMIC DNA]</scope>
    <source>
        <strain evidence="3">YNDBR</strain>
        <tissue evidence="3">Leaf</tissue>
    </source>
</reference>
<feature type="disulfide bond" evidence="1">
    <location>
        <begin position="155"/>
        <end position="239"/>
    </location>
</feature>
<dbReference type="PANTHER" id="PTHR31048">
    <property type="entry name" value="OS03G0233200 PROTEIN"/>
    <property type="match status" value="1"/>
</dbReference>
<feature type="disulfide bond" evidence="1">
    <location>
        <begin position="199"/>
        <end position="209"/>
    </location>
</feature>
<keyword evidence="2" id="KW-0732">Signal</keyword>
<dbReference type="AlphaFoldDB" id="A0AAP0P1R5"/>
<accession>A0AAP0P1R5</accession>
<gene>
    <name evidence="3" type="ORF">Syun_015915</name>
</gene>
<feature type="disulfide bond" evidence="1">
    <location>
        <begin position="168"/>
        <end position="185"/>
    </location>
</feature>
<feature type="disulfide bond" evidence="1">
    <location>
        <begin position="160"/>
        <end position="222"/>
    </location>
</feature>
<dbReference type="Proteomes" id="UP001420932">
    <property type="component" value="Unassembled WGS sequence"/>
</dbReference>
<feature type="disulfide bond" evidence="1">
    <location>
        <begin position="189"/>
        <end position="198"/>
    </location>
</feature>
<evidence type="ECO:0000313" key="4">
    <source>
        <dbReference type="Proteomes" id="UP001420932"/>
    </source>
</evidence>
<feature type="disulfide bond" evidence="1">
    <location>
        <begin position="98"/>
        <end position="105"/>
    </location>
</feature>
<keyword evidence="4" id="KW-1185">Reference proteome</keyword>
<dbReference type="InterPro" id="IPR001938">
    <property type="entry name" value="Thaumatin"/>
</dbReference>
<dbReference type="SUPFAM" id="SSF49870">
    <property type="entry name" value="Osmotin, thaumatin-like protein"/>
    <property type="match status" value="1"/>
</dbReference>
<evidence type="ECO:0008006" key="5">
    <source>
        <dbReference type="Google" id="ProtNLM"/>
    </source>
</evidence>
<evidence type="ECO:0000256" key="1">
    <source>
        <dbReference type="PIRSR" id="PIRSR002703-1"/>
    </source>
</evidence>
<evidence type="ECO:0000256" key="2">
    <source>
        <dbReference type="SAM" id="SignalP"/>
    </source>
</evidence>
<proteinExistence type="predicted"/>
<organism evidence="3 4">
    <name type="scientific">Stephania yunnanensis</name>
    <dbReference type="NCBI Taxonomy" id="152371"/>
    <lineage>
        <taxon>Eukaryota</taxon>
        <taxon>Viridiplantae</taxon>
        <taxon>Streptophyta</taxon>
        <taxon>Embryophyta</taxon>
        <taxon>Tracheophyta</taxon>
        <taxon>Spermatophyta</taxon>
        <taxon>Magnoliopsida</taxon>
        <taxon>Ranunculales</taxon>
        <taxon>Menispermaceae</taxon>
        <taxon>Menispermoideae</taxon>
        <taxon>Cissampelideae</taxon>
        <taxon>Stephania</taxon>
    </lineage>
</organism>
<dbReference type="EMBL" id="JBBNAF010000007">
    <property type="protein sequence ID" value="KAK9127118.1"/>
    <property type="molecule type" value="Genomic_DNA"/>
</dbReference>
<keyword evidence="1" id="KW-1015">Disulfide bond</keyword>
<dbReference type="Pfam" id="PF00314">
    <property type="entry name" value="Thaumatin"/>
    <property type="match status" value="1"/>
</dbReference>
<dbReference type="PRINTS" id="PR00347">
    <property type="entry name" value="THAUMATIN"/>
</dbReference>
<feature type="signal peptide" evidence="2">
    <location>
        <begin position="1"/>
        <end position="19"/>
    </location>
</feature>
<dbReference type="Gene3D" id="2.60.110.10">
    <property type="entry name" value="Thaumatin"/>
    <property type="match status" value="1"/>
</dbReference>
<name>A0AAP0P1R5_9MAGN</name>
<dbReference type="PIRSF" id="PIRSF002703">
    <property type="entry name" value="Thaumatin"/>
    <property type="match status" value="1"/>
</dbReference>
<protein>
    <recommendedName>
        <fullName evidence="5">Thaumatin-like protein</fullName>
    </recommendedName>
</protein>
<evidence type="ECO:0000313" key="3">
    <source>
        <dbReference type="EMBL" id="KAK9127118.1"/>
    </source>
</evidence>
<dbReference type="SMART" id="SM00205">
    <property type="entry name" value="THN"/>
    <property type="match status" value="1"/>
</dbReference>
<dbReference type="InterPro" id="IPR037176">
    <property type="entry name" value="Osmotin/thaumatin-like_sf"/>
</dbReference>
<feature type="chain" id="PRO_5042923225" description="Thaumatin-like protein" evidence="2">
    <location>
        <begin position="20"/>
        <end position="260"/>
    </location>
</feature>
<dbReference type="FunFam" id="2.60.110.10:FF:000004">
    <property type="entry name" value="THAUMATIN-LIKE PROTEIN 1"/>
    <property type="match status" value="1"/>
</dbReference>
<feature type="disulfide bond" evidence="1">
    <location>
        <begin position="83"/>
        <end position="93"/>
    </location>
</feature>
<comment type="caution">
    <text evidence="3">The sequence shown here is derived from an EMBL/GenBank/DDBJ whole genome shotgun (WGS) entry which is preliminary data.</text>
</comment>
<dbReference type="PROSITE" id="PS51367">
    <property type="entry name" value="THAUMATIN_2"/>
    <property type="match status" value="1"/>
</dbReference>
<sequence>MSSLLLALCLFLMIKCTRAQDTQSDLTITVVNNCPYTIWPAIQPNSGHLILQRGGFALPALTHHSFPAPPHPWSGRMWARTNCAATPTGGFACATGDCHTNSTDCNGSSGSTPATLAQLNLRGGASLDACDYGVSLVDGYNAAMTVSAHEGRGACPVVGCGADLLATCPERLRVWDRQGEDVVACKSGCQAYGTDELCCRNEYGSVRRCRASGCSEFFKQACPATYTYAQDKSWPTPECYAPRELKQQNIPCCAQTGQKD</sequence>